<name>A0ACB9YZP8_9PEZI</name>
<evidence type="ECO:0000313" key="2">
    <source>
        <dbReference type="Proteomes" id="UP001497700"/>
    </source>
</evidence>
<proteinExistence type="predicted"/>
<keyword evidence="2" id="KW-1185">Reference proteome</keyword>
<sequence>MSHHAPSSSQAAIFSPSVARAAASTAKDWSYIDTWLREKYAASGVNNHRGRGNPPAFERNPDTLRALLALAAANEAADEDRERLARVEEAALAGVRDAEREREEARRLQQQQQQQQQQHEGATTTVPNGSLLATDLLTALESGLTREAQTALAALSETALTLGVADPSPDPVSSLGARFAALQARALELEDAAERANLLRRYLDREAARLDAFLADLRRGDAGPYRLAPDLAKQNLERQRRVKAVAGTQLPELRRQVVALEKATGGIPPGPTVEDVRRDEEAYLELLAAKKDLDAQVRAFAGLPPDVEAARAELEALRAELRDATERRDANFERLVERESPVKSRKRP</sequence>
<comment type="caution">
    <text evidence="1">The sequence shown here is derived from an EMBL/GenBank/DDBJ whole genome shotgun (WGS) entry which is preliminary data.</text>
</comment>
<dbReference type="Proteomes" id="UP001497700">
    <property type="component" value="Unassembled WGS sequence"/>
</dbReference>
<evidence type="ECO:0000313" key="1">
    <source>
        <dbReference type="EMBL" id="KAI4864509.1"/>
    </source>
</evidence>
<accession>A0ACB9YZP8</accession>
<gene>
    <name evidence="1" type="ORF">F4820DRAFT_470457</name>
</gene>
<organism evidence="1 2">
    <name type="scientific">Hypoxylon rubiginosum</name>
    <dbReference type="NCBI Taxonomy" id="110542"/>
    <lineage>
        <taxon>Eukaryota</taxon>
        <taxon>Fungi</taxon>
        <taxon>Dikarya</taxon>
        <taxon>Ascomycota</taxon>
        <taxon>Pezizomycotina</taxon>
        <taxon>Sordariomycetes</taxon>
        <taxon>Xylariomycetidae</taxon>
        <taxon>Xylariales</taxon>
        <taxon>Hypoxylaceae</taxon>
        <taxon>Hypoxylon</taxon>
    </lineage>
</organism>
<protein>
    <submittedName>
        <fullName evidence="1">Uncharacterized protein</fullName>
    </submittedName>
</protein>
<reference evidence="1 2" key="1">
    <citation type="journal article" date="2022" name="New Phytol.">
        <title>Ecological generalism drives hyperdiversity of secondary metabolite gene clusters in xylarialean endophytes.</title>
        <authorList>
            <person name="Franco M.E.E."/>
            <person name="Wisecaver J.H."/>
            <person name="Arnold A.E."/>
            <person name="Ju Y.M."/>
            <person name="Slot J.C."/>
            <person name="Ahrendt S."/>
            <person name="Moore L.P."/>
            <person name="Eastman K.E."/>
            <person name="Scott K."/>
            <person name="Konkel Z."/>
            <person name="Mondo S.J."/>
            <person name="Kuo A."/>
            <person name="Hayes R.D."/>
            <person name="Haridas S."/>
            <person name="Andreopoulos B."/>
            <person name="Riley R."/>
            <person name="LaButti K."/>
            <person name="Pangilinan J."/>
            <person name="Lipzen A."/>
            <person name="Amirebrahimi M."/>
            <person name="Yan J."/>
            <person name="Adam C."/>
            <person name="Keymanesh K."/>
            <person name="Ng V."/>
            <person name="Louie K."/>
            <person name="Northen T."/>
            <person name="Drula E."/>
            <person name="Henrissat B."/>
            <person name="Hsieh H.M."/>
            <person name="Youens-Clark K."/>
            <person name="Lutzoni F."/>
            <person name="Miadlikowska J."/>
            <person name="Eastwood D.C."/>
            <person name="Hamelin R.C."/>
            <person name="Grigoriev I.V."/>
            <person name="U'Ren J.M."/>
        </authorList>
    </citation>
    <scope>NUCLEOTIDE SEQUENCE [LARGE SCALE GENOMIC DNA]</scope>
    <source>
        <strain evidence="1 2">CBS 119005</strain>
    </source>
</reference>
<dbReference type="EMBL" id="MU393485">
    <property type="protein sequence ID" value="KAI4864509.1"/>
    <property type="molecule type" value="Genomic_DNA"/>
</dbReference>